<dbReference type="InterPro" id="IPR001387">
    <property type="entry name" value="Cro/C1-type_HTH"/>
</dbReference>
<dbReference type="EMBL" id="AHKH01000055">
    <property type="protein sequence ID" value="EHQ60829.1"/>
    <property type="molecule type" value="Genomic_DNA"/>
</dbReference>
<dbReference type="SMART" id="SM00530">
    <property type="entry name" value="HTH_XRE"/>
    <property type="match status" value="1"/>
</dbReference>
<protein>
    <submittedName>
        <fullName evidence="2">DNA-binding protein</fullName>
    </submittedName>
</protein>
<reference evidence="2 3" key="1">
    <citation type="journal article" date="2012" name="J. Bacteriol.">
        <title>Genome Sequence of the Pattern-Forming Social Bacterium Paenibacillus dendritiformis C454 Chiral Morphotype.</title>
        <authorList>
            <person name="Sirota-Madi A."/>
            <person name="Olender T."/>
            <person name="Helman Y."/>
            <person name="Brainis I."/>
            <person name="Finkelshtein A."/>
            <person name="Roth D."/>
            <person name="Hagai E."/>
            <person name="Leshkowitz D."/>
            <person name="Brodsky L."/>
            <person name="Galatenko V."/>
            <person name="Nikolaev V."/>
            <person name="Gutnick D.L."/>
            <person name="Lancet D."/>
            <person name="Ben-Jacob E."/>
        </authorList>
    </citation>
    <scope>NUCLEOTIDE SEQUENCE [LARGE SCALE GENOMIC DNA]</scope>
    <source>
        <strain evidence="2 3">C454</strain>
    </source>
</reference>
<dbReference type="SUPFAM" id="SSF47413">
    <property type="entry name" value="lambda repressor-like DNA-binding domains"/>
    <property type="match status" value="1"/>
</dbReference>
<accession>H3SJD6</accession>
<dbReference type="InterPro" id="IPR011990">
    <property type="entry name" value="TPR-like_helical_dom_sf"/>
</dbReference>
<gene>
    <name evidence="2" type="ORF">PDENDC454_18213</name>
</gene>
<dbReference type="InterPro" id="IPR010982">
    <property type="entry name" value="Lambda_DNA-bd_dom_sf"/>
</dbReference>
<dbReference type="PATRIC" id="fig|1131935.3.peg.3782"/>
<comment type="caution">
    <text evidence="2">The sequence shown here is derived from an EMBL/GenBank/DDBJ whole genome shotgun (WGS) entry which is preliminary data.</text>
</comment>
<dbReference type="Gene3D" id="1.25.40.10">
    <property type="entry name" value="Tetratricopeptide repeat domain"/>
    <property type="match status" value="1"/>
</dbReference>
<proteinExistence type="predicted"/>
<dbReference type="SUPFAM" id="SSF81901">
    <property type="entry name" value="HCP-like"/>
    <property type="match status" value="1"/>
</dbReference>
<evidence type="ECO:0000313" key="3">
    <source>
        <dbReference type="Proteomes" id="UP000003900"/>
    </source>
</evidence>
<dbReference type="AlphaFoldDB" id="H3SJD6"/>
<keyword evidence="3" id="KW-1185">Reference proteome</keyword>
<dbReference type="Proteomes" id="UP000003900">
    <property type="component" value="Unassembled WGS sequence"/>
</dbReference>
<dbReference type="Gene3D" id="1.10.260.40">
    <property type="entry name" value="lambda repressor-like DNA-binding domains"/>
    <property type="match status" value="1"/>
</dbReference>
<name>H3SJD6_9BACL</name>
<feature type="domain" description="HTH cro/C1-type" evidence="1">
    <location>
        <begin position="62"/>
        <end position="117"/>
    </location>
</feature>
<dbReference type="PROSITE" id="PS50943">
    <property type="entry name" value="HTH_CROC1"/>
    <property type="match status" value="1"/>
</dbReference>
<organism evidence="2 3">
    <name type="scientific">Paenibacillus dendritiformis C454</name>
    <dbReference type="NCBI Taxonomy" id="1131935"/>
    <lineage>
        <taxon>Bacteria</taxon>
        <taxon>Bacillati</taxon>
        <taxon>Bacillota</taxon>
        <taxon>Bacilli</taxon>
        <taxon>Bacillales</taxon>
        <taxon>Paenibacillaceae</taxon>
        <taxon>Paenibacillus</taxon>
    </lineage>
</organism>
<sequence>MSFLFCYFQWFIRLINRWLFTNKESNGIIYIIIQGLIGMKNAQGLGEGDKMDFERRSIGEIIRLNRKRQELTLAELSALSGIPKGTISKIERGETRHPELDTVLAITSCLSISYTEVIAHYVNMERRVDVLHRILLDIIGFPDTAGAIEKVALRFLECQGIDSYELTGKLYDITLTIENVETRLALFELISSFARNHGIQPFVAKSLFQKYLIEREDFRKLDLTFQSGIYILNYINFLSMEERVLLHFKLGFHAYALQYYEKCINLCSYVTKERESDKLTKARALLLICNSYYYLGDYFMAEQYLGECKKFPFDEIQQNIKLNEAAIQGKKGNTDIAIMKLEACLEQSSPNSAIHIINELLELCLQRKDIHSLEKLIGKESQIINVPYSTPFKKSELALYFKLKAGYLILIQQYDKAIDCYIRSALIYSEIRAYKRANDCFYSIFLQLSNRPAENLPVIRQLKETFNALRMM</sequence>
<evidence type="ECO:0000259" key="1">
    <source>
        <dbReference type="PROSITE" id="PS50943"/>
    </source>
</evidence>
<keyword evidence="2" id="KW-0238">DNA-binding</keyword>
<dbReference type="GO" id="GO:0003677">
    <property type="term" value="F:DNA binding"/>
    <property type="evidence" value="ECO:0007669"/>
    <property type="project" value="UniProtKB-KW"/>
</dbReference>
<dbReference type="STRING" id="1131935.PDENDC454_18213"/>
<dbReference type="Pfam" id="PF01381">
    <property type="entry name" value="HTH_3"/>
    <property type="match status" value="1"/>
</dbReference>
<dbReference type="CDD" id="cd00093">
    <property type="entry name" value="HTH_XRE"/>
    <property type="match status" value="1"/>
</dbReference>
<evidence type="ECO:0000313" key="2">
    <source>
        <dbReference type="EMBL" id="EHQ60829.1"/>
    </source>
</evidence>